<dbReference type="AlphaFoldDB" id="A0A3N4JLV1"/>
<dbReference type="InterPro" id="IPR009003">
    <property type="entry name" value="Peptidase_S1_PA"/>
</dbReference>
<organism evidence="1 2">
    <name type="scientific">Choiromyces venosus 120613-1</name>
    <dbReference type="NCBI Taxonomy" id="1336337"/>
    <lineage>
        <taxon>Eukaryota</taxon>
        <taxon>Fungi</taxon>
        <taxon>Dikarya</taxon>
        <taxon>Ascomycota</taxon>
        <taxon>Pezizomycotina</taxon>
        <taxon>Pezizomycetes</taxon>
        <taxon>Pezizales</taxon>
        <taxon>Tuberaceae</taxon>
        <taxon>Choiromyces</taxon>
    </lineage>
</organism>
<dbReference type="EMBL" id="ML120432">
    <property type="protein sequence ID" value="RPA94864.1"/>
    <property type="molecule type" value="Genomic_DNA"/>
</dbReference>
<gene>
    <name evidence="1" type="ORF">L873DRAFT_1934942</name>
</gene>
<dbReference type="STRING" id="1336337.A0A3N4JLV1"/>
<dbReference type="Pfam" id="PF08192">
    <property type="entry name" value="Peptidase_S64"/>
    <property type="match status" value="1"/>
</dbReference>
<name>A0A3N4JLV1_9PEZI</name>
<dbReference type="SUPFAM" id="SSF50494">
    <property type="entry name" value="Trypsin-like serine proteases"/>
    <property type="match status" value="1"/>
</dbReference>
<protein>
    <recommendedName>
        <fullName evidence="3">Peptidase S1 domain-containing protein</fullName>
    </recommendedName>
</protein>
<proteinExistence type="predicted"/>
<dbReference type="InterPro" id="IPR012985">
    <property type="entry name" value="Peptidase_S64_Ssy5"/>
</dbReference>
<reference evidence="1 2" key="1">
    <citation type="journal article" date="2018" name="Nat. Ecol. Evol.">
        <title>Pezizomycetes genomes reveal the molecular basis of ectomycorrhizal truffle lifestyle.</title>
        <authorList>
            <person name="Murat C."/>
            <person name="Payen T."/>
            <person name="Noel B."/>
            <person name="Kuo A."/>
            <person name="Morin E."/>
            <person name="Chen J."/>
            <person name="Kohler A."/>
            <person name="Krizsan K."/>
            <person name="Balestrini R."/>
            <person name="Da Silva C."/>
            <person name="Montanini B."/>
            <person name="Hainaut M."/>
            <person name="Levati E."/>
            <person name="Barry K.W."/>
            <person name="Belfiori B."/>
            <person name="Cichocki N."/>
            <person name="Clum A."/>
            <person name="Dockter R.B."/>
            <person name="Fauchery L."/>
            <person name="Guy J."/>
            <person name="Iotti M."/>
            <person name="Le Tacon F."/>
            <person name="Lindquist E.A."/>
            <person name="Lipzen A."/>
            <person name="Malagnac F."/>
            <person name="Mello A."/>
            <person name="Molinier V."/>
            <person name="Miyauchi S."/>
            <person name="Poulain J."/>
            <person name="Riccioni C."/>
            <person name="Rubini A."/>
            <person name="Sitrit Y."/>
            <person name="Splivallo R."/>
            <person name="Traeger S."/>
            <person name="Wang M."/>
            <person name="Zifcakova L."/>
            <person name="Wipf D."/>
            <person name="Zambonelli A."/>
            <person name="Paolocci F."/>
            <person name="Nowrousian M."/>
            <person name="Ottonello S."/>
            <person name="Baldrian P."/>
            <person name="Spatafora J.W."/>
            <person name="Henrissat B."/>
            <person name="Nagy L.G."/>
            <person name="Aury J.M."/>
            <person name="Wincker P."/>
            <person name="Grigoriev I.V."/>
            <person name="Bonfante P."/>
            <person name="Martin F.M."/>
        </authorList>
    </citation>
    <scope>NUCLEOTIDE SEQUENCE [LARGE SCALE GENOMIC DNA]</scope>
    <source>
        <strain evidence="1 2">120613-1</strain>
    </source>
</reference>
<evidence type="ECO:0008006" key="3">
    <source>
        <dbReference type="Google" id="ProtNLM"/>
    </source>
</evidence>
<keyword evidence="2" id="KW-1185">Reference proteome</keyword>
<sequence length="374" mass="40618">MDSGLSGPGITPLPQTTEFDVTEISNYITRVLHQLDTQDAYGIFAGVRQPGGPVAPTFIFGLPRSNLGEIVLPPSPNNLPIWVRNDCILSTNELETAWAMDPVADVQELTLQACSVGIETHCVSGALAGLSVCSPSTIEVTGRLKGLLRYTTLCPSTDRLHITRARETEAQALLERFRFHDHASGISILDPRNQGQLKTGILSGGNLGVIVASHFGTHSDLLYQYDQELRRGLLPHFSAKVSWLTRIDWSIFTCNLDRCGGNIYQGDRISEIGDLYPGAKVEKIGRSTGRTRGEVNRTMLQHWDNGAATYEIAIIGPAGETFADKGDSGGCVFVNQDGTYKAAGLLIGKTQESNITFATPLRLILQTAGDYEWA</sequence>
<evidence type="ECO:0000313" key="1">
    <source>
        <dbReference type="EMBL" id="RPA94864.1"/>
    </source>
</evidence>
<dbReference type="OrthoDB" id="5297131at2759"/>
<evidence type="ECO:0000313" key="2">
    <source>
        <dbReference type="Proteomes" id="UP000276215"/>
    </source>
</evidence>
<dbReference type="Proteomes" id="UP000276215">
    <property type="component" value="Unassembled WGS sequence"/>
</dbReference>
<dbReference type="Gene3D" id="2.40.10.10">
    <property type="entry name" value="Trypsin-like serine proteases"/>
    <property type="match status" value="2"/>
</dbReference>
<accession>A0A3N4JLV1</accession>
<dbReference type="InterPro" id="IPR043504">
    <property type="entry name" value="Peptidase_S1_PA_chymotrypsin"/>
</dbReference>